<dbReference type="EMBL" id="CH408029">
    <property type="protein sequence ID" value="EAQ92378.1"/>
    <property type="molecule type" value="Genomic_DNA"/>
</dbReference>
<dbReference type="Proteomes" id="UP000001056">
    <property type="component" value="Unassembled WGS sequence"/>
</dbReference>
<accession>Q2HGP1</accession>
<proteinExistence type="predicted"/>
<dbReference type="RefSeq" id="XP_001219834.1">
    <property type="nucleotide sequence ID" value="XM_001219833.1"/>
</dbReference>
<dbReference type="HOGENOM" id="CLU_633130_0_0_1"/>
<evidence type="ECO:0000313" key="2">
    <source>
        <dbReference type="EMBL" id="EAQ92378.1"/>
    </source>
</evidence>
<dbReference type="AlphaFoldDB" id="Q2HGP1"/>
<feature type="region of interest" description="Disordered" evidence="1">
    <location>
        <begin position="56"/>
        <end position="119"/>
    </location>
</feature>
<keyword evidence="3" id="KW-1185">Reference proteome</keyword>
<dbReference type="InParanoid" id="Q2HGP1"/>
<evidence type="ECO:0000256" key="1">
    <source>
        <dbReference type="SAM" id="MobiDB-lite"/>
    </source>
</evidence>
<gene>
    <name evidence="2" type="ORF">CHGG_00613</name>
</gene>
<organism evidence="2 3">
    <name type="scientific">Chaetomium globosum (strain ATCC 6205 / CBS 148.51 / DSM 1962 / NBRC 6347 / NRRL 1970)</name>
    <name type="common">Soil fungus</name>
    <dbReference type="NCBI Taxonomy" id="306901"/>
    <lineage>
        <taxon>Eukaryota</taxon>
        <taxon>Fungi</taxon>
        <taxon>Dikarya</taxon>
        <taxon>Ascomycota</taxon>
        <taxon>Pezizomycotina</taxon>
        <taxon>Sordariomycetes</taxon>
        <taxon>Sordariomycetidae</taxon>
        <taxon>Sordariales</taxon>
        <taxon>Chaetomiaceae</taxon>
        <taxon>Chaetomium</taxon>
    </lineage>
</organism>
<protein>
    <submittedName>
        <fullName evidence="2">Uncharacterized protein</fullName>
    </submittedName>
</protein>
<sequence>MALVTTILSPRHPLVHWRHRTCLNPISAGFPNFLTATTPFPLLPAPSRLYQQTHLSRREGVASVSPTVDEVPEQTGRTEQEVSMAEQAPPSQRVAVYRRASKSGGVGTATSSASEPPTVPAAILATPTTVSPFPTGMTAVAELLETQGAVLAAASQSVQGVASMVNKAFLNLMEEGEGLREQKALRENWPAIALNASKESAAMVDWFFADIQYIDNVLVRASRVAGSVADQGSGKTHESKFMSVFWGSGLRQHRKNYRRQLDSLSRLIEDSDRPHATFRQDAENFRVKQLNLLEIMVNLDDFDNENLVLVIGPGKFFHQTPEQECVRLSTRRVPRPSARLLGSRGGFVCPRPPYGRGAGTMLDDAFLNGIEELSKLLAAMEMERIWIEGTLKKWLGPLSRGSGWPMAELQVLAKEMVVKAGEWRMKLRELYYE</sequence>
<dbReference type="GeneID" id="4387167"/>
<reference evidence="3" key="1">
    <citation type="journal article" date="2015" name="Genome Announc.">
        <title>Draft genome sequence of the cellulolytic fungus Chaetomium globosum.</title>
        <authorList>
            <person name="Cuomo C.A."/>
            <person name="Untereiner W.A."/>
            <person name="Ma L.-J."/>
            <person name="Grabherr M."/>
            <person name="Birren B.W."/>
        </authorList>
    </citation>
    <scope>NUCLEOTIDE SEQUENCE [LARGE SCALE GENOMIC DNA]</scope>
    <source>
        <strain evidence="3">ATCC 6205 / CBS 148.51 / DSM 1962 / NBRC 6347 / NRRL 1970</strain>
    </source>
</reference>
<name>Q2HGP1_CHAGB</name>
<dbReference type="VEuPathDB" id="FungiDB:CHGG_00613"/>
<evidence type="ECO:0000313" key="3">
    <source>
        <dbReference type="Proteomes" id="UP000001056"/>
    </source>
</evidence>